<dbReference type="GO" id="GO:0008934">
    <property type="term" value="F:inositol monophosphate 1-phosphatase activity"/>
    <property type="evidence" value="ECO:0007669"/>
    <property type="project" value="InterPro"/>
</dbReference>
<dbReference type="InterPro" id="IPR000760">
    <property type="entry name" value="Inositol_monophosphatase-like"/>
</dbReference>
<feature type="non-terminal residue" evidence="8">
    <location>
        <position position="1"/>
    </location>
</feature>
<dbReference type="PROSITE" id="PS00630">
    <property type="entry name" value="IMP_2"/>
    <property type="match status" value="1"/>
</dbReference>
<comment type="cofactor">
    <cofactor evidence="2">
        <name>Mg(2+)</name>
        <dbReference type="ChEBI" id="CHEBI:18420"/>
    </cofactor>
</comment>
<dbReference type="Gene3D" id="3.30.540.10">
    <property type="entry name" value="Fructose-1,6-Bisphosphatase, subunit A, domain 1"/>
    <property type="match status" value="1"/>
</dbReference>
<keyword evidence="5" id="KW-0479">Metal-binding</keyword>
<evidence type="ECO:0000256" key="1">
    <source>
        <dbReference type="ARBA" id="ARBA00001033"/>
    </source>
</evidence>
<dbReference type="EMBL" id="UINC01127148">
    <property type="protein sequence ID" value="SVD06077.1"/>
    <property type="molecule type" value="Genomic_DNA"/>
</dbReference>
<dbReference type="SUPFAM" id="SSF56655">
    <property type="entry name" value="Carbohydrate phosphatase"/>
    <property type="match status" value="1"/>
</dbReference>
<name>A0A382SA33_9ZZZZ</name>
<keyword evidence="7" id="KW-0460">Magnesium</keyword>
<proteinExistence type="inferred from homology"/>
<dbReference type="GO" id="GO:0006020">
    <property type="term" value="P:inositol metabolic process"/>
    <property type="evidence" value="ECO:0007669"/>
    <property type="project" value="TreeGrafter"/>
</dbReference>
<dbReference type="GO" id="GO:0046854">
    <property type="term" value="P:phosphatidylinositol phosphate biosynthetic process"/>
    <property type="evidence" value="ECO:0007669"/>
    <property type="project" value="InterPro"/>
</dbReference>
<dbReference type="GO" id="GO:0007165">
    <property type="term" value="P:signal transduction"/>
    <property type="evidence" value="ECO:0007669"/>
    <property type="project" value="TreeGrafter"/>
</dbReference>
<evidence type="ECO:0000313" key="8">
    <source>
        <dbReference type="EMBL" id="SVD06077.1"/>
    </source>
</evidence>
<dbReference type="PROSITE" id="PS00629">
    <property type="entry name" value="IMP_1"/>
    <property type="match status" value="1"/>
</dbReference>
<dbReference type="CDD" id="cd01639">
    <property type="entry name" value="IMPase"/>
    <property type="match status" value="1"/>
</dbReference>
<evidence type="ECO:0000256" key="3">
    <source>
        <dbReference type="ARBA" id="ARBA00009759"/>
    </source>
</evidence>
<dbReference type="InterPro" id="IPR020550">
    <property type="entry name" value="Inositol_monophosphatase_CS"/>
</dbReference>
<evidence type="ECO:0000256" key="4">
    <source>
        <dbReference type="ARBA" id="ARBA00013106"/>
    </source>
</evidence>
<organism evidence="8">
    <name type="scientific">marine metagenome</name>
    <dbReference type="NCBI Taxonomy" id="408172"/>
    <lineage>
        <taxon>unclassified sequences</taxon>
        <taxon>metagenomes</taxon>
        <taxon>ecological metagenomes</taxon>
    </lineage>
</organism>
<evidence type="ECO:0000256" key="2">
    <source>
        <dbReference type="ARBA" id="ARBA00001946"/>
    </source>
</evidence>
<gene>
    <name evidence="8" type="ORF">METZ01_LOCUS358931</name>
</gene>
<dbReference type="GO" id="GO:0046872">
    <property type="term" value="F:metal ion binding"/>
    <property type="evidence" value="ECO:0007669"/>
    <property type="project" value="UniProtKB-KW"/>
</dbReference>
<dbReference type="InterPro" id="IPR020583">
    <property type="entry name" value="Inositol_monoP_metal-BS"/>
</dbReference>
<comment type="catalytic activity">
    <reaction evidence="1">
        <text>a myo-inositol phosphate + H2O = myo-inositol + phosphate</text>
        <dbReference type="Rhea" id="RHEA:24056"/>
        <dbReference type="ChEBI" id="CHEBI:15377"/>
        <dbReference type="ChEBI" id="CHEBI:17268"/>
        <dbReference type="ChEBI" id="CHEBI:43474"/>
        <dbReference type="ChEBI" id="CHEBI:84139"/>
        <dbReference type="EC" id="3.1.3.25"/>
    </reaction>
</comment>
<accession>A0A382SA33</accession>
<protein>
    <recommendedName>
        <fullName evidence="4">inositol-phosphate phosphatase</fullName>
        <ecNumber evidence="4">3.1.3.25</ecNumber>
    </recommendedName>
</protein>
<keyword evidence="6" id="KW-0378">Hydrolase</keyword>
<comment type="similarity">
    <text evidence="3">Belongs to the inositol monophosphatase superfamily.</text>
</comment>
<dbReference type="EC" id="3.1.3.25" evidence="4"/>
<dbReference type="Pfam" id="PF00459">
    <property type="entry name" value="Inositol_P"/>
    <property type="match status" value="1"/>
</dbReference>
<dbReference type="PANTHER" id="PTHR20854:SF4">
    <property type="entry name" value="INOSITOL-1-MONOPHOSPHATASE-RELATED"/>
    <property type="match status" value="1"/>
</dbReference>
<dbReference type="PANTHER" id="PTHR20854">
    <property type="entry name" value="INOSITOL MONOPHOSPHATASE"/>
    <property type="match status" value="1"/>
</dbReference>
<reference evidence="8" key="1">
    <citation type="submission" date="2018-05" db="EMBL/GenBank/DDBJ databases">
        <authorList>
            <person name="Lanie J.A."/>
            <person name="Ng W.-L."/>
            <person name="Kazmierczak K.M."/>
            <person name="Andrzejewski T.M."/>
            <person name="Davidsen T.M."/>
            <person name="Wayne K.J."/>
            <person name="Tettelin H."/>
            <person name="Glass J.I."/>
            <person name="Rusch D."/>
            <person name="Podicherti R."/>
            <person name="Tsui H.-C.T."/>
            <person name="Winkler M.E."/>
        </authorList>
    </citation>
    <scope>NUCLEOTIDE SEQUENCE</scope>
</reference>
<evidence type="ECO:0000256" key="5">
    <source>
        <dbReference type="ARBA" id="ARBA00022723"/>
    </source>
</evidence>
<dbReference type="Gene3D" id="3.40.190.80">
    <property type="match status" value="1"/>
</dbReference>
<sequence>DGNELLTSADLQADELIRGEIEKAFPEHSILSEESSPDLSDPEALNGPLWIVDPIDGTVNYAYNMHQVAVSIAYAEGGRVQAGVVCCPFFDETFTALRGKGARLNGQPIRASECGQLARALIGTGFPYAADARVALLERLRLVLGHCRDIRRVGSAASDLCWVAMGRLDGFCEAIKPWDMAAAAFIAREAGARVGHLGPVEGDLPEELYGKDLVVAAPGIYEALVALLAPTAS</sequence>
<evidence type="ECO:0000256" key="6">
    <source>
        <dbReference type="ARBA" id="ARBA00022801"/>
    </source>
</evidence>
<dbReference type="PRINTS" id="PR00377">
    <property type="entry name" value="IMPHPHTASES"/>
</dbReference>
<dbReference type="InterPro" id="IPR033942">
    <property type="entry name" value="IMPase"/>
</dbReference>
<evidence type="ECO:0000256" key="7">
    <source>
        <dbReference type="ARBA" id="ARBA00022842"/>
    </source>
</evidence>
<dbReference type="AlphaFoldDB" id="A0A382SA33"/>